<dbReference type="Gene3D" id="3.60.10.10">
    <property type="entry name" value="Endonuclease/exonuclease/phosphatase"/>
    <property type="match status" value="1"/>
</dbReference>
<name>A0ABQ9DBW2_9PASS</name>
<dbReference type="Pfam" id="PF14529">
    <property type="entry name" value="Exo_endo_phos_2"/>
    <property type="match status" value="1"/>
</dbReference>
<dbReference type="PANTHER" id="PTHR33395:SF22">
    <property type="entry name" value="REVERSE TRANSCRIPTASE DOMAIN-CONTAINING PROTEIN"/>
    <property type="match status" value="1"/>
</dbReference>
<dbReference type="InterPro" id="IPR036691">
    <property type="entry name" value="Endo/exonu/phosph_ase_sf"/>
</dbReference>
<proteinExistence type="predicted"/>
<accession>A0ABQ9DBW2</accession>
<evidence type="ECO:0000313" key="2">
    <source>
        <dbReference type="EMBL" id="KAJ7417184.1"/>
    </source>
</evidence>
<sequence>MSGAHSWQWHSGLWVGIEGQTNNEDVIVGVCYRPPSQDNDTDKLFFEKLKDTSNPTAFVLMRDFNLPKVNSDHHTAATIWARRFLKNLDDNFMEQVLREPTWKDALLDLLLVNREDLGSKVEIGGHLGHSNHEVIKYQQNLNSGHEEGRLQAAQGTSK</sequence>
<dbReference type="SUPFAM" id="SSF56219">
    <property type="entry name" value="DNase I-like"/>
    <property type="match status" value="1"/>
</dbReference>
<feature type="domain" description="Endonuclease/exonuclease/phosphatase" evidence="1">
    <location>
        <begin position="29"/>
        <end position="135"/>
    </location>
</feature>
<evidence type="ECO:0000259" key="1">
    <source>
        <dbReference type="Pfam" id="PF14529"/>
    </source>
</evidence>
<dbReference type="InterPro" id="IPR005135">
    <property type="entry name" value="Endo/exonuclease/phosphatase"/>
</dbReference>
<dbReference type="Proteomes" id="UP001145742">
    <property type="component" value="Unassembled WGS sequence"/>
</dbReference>
<comment type="caution">
    <text evidence="2">The sequence shown here is derived from an EMBL/GenBank/DDBJ whole genome shotgun (WGS) entry which is preliminary data.</text>
</comment>
<dbReference type="PANTHER" id="PTHR33395">
    <property type="entry name" value="TRANSCRIPTASE, PUTATIVE-RELATED-RELATED"/>
    <property type="match status" value="1"/>
</dbReference>
<organism evidence="2 3">
    <name type="scientific">Willisornis vidua</name>
    <name type="common">Xingu scale-backed antbird</name>
    <dbReference type="NCBI Taxonomy" id="1566151"/>
    <lineage>
        <taxon>Eukaryota</taxon>
        <taxon>Metazoa</taxon>
        <taxon>Chordata</taxon>
        <taxon>Craniata</taxon>
        <taxon>Vertebrata</taxon>
        <taxon>Euteleostomi</taxon>
        <taxon>Archelosauria</taxon>
        <taxon>Archosauria</taxon>
        <taxon>Dinosauria</taxon>
        <taxon>Saurischia</taxon>
        <taxon>Theropoda</taxon>
        <taxon>Coelurosauria</taxon>
        <taxon>Aves</taxon>
        <taxon>Neognathae</taxon>
        <taxon>Neoaves</taxon>
        <taxon>Telluraves</taxon>
        <taxon>Australaves</taxon>
        <taxon>Passeriformes</taxon>
        <taxon>Thamnophilidae</taxon>
        <taxon>Willisornis</taxon>
    </lineage>
</organism>
<gene>
    <name evidence="2" type="ORF">WISP_65823</name>
</gene>
<dbReference type="EMBL" id="WHWB01033778">
    <property type="protein sequence ID" value="KAJ7417184.1"/>
    <property type="molecule type" value="Genomic_DNA"/>
</dbReference>
<keyword evidence="3" id="KW-1185">Reference proteome</keyword>
<evidence type="ECO:0000313" key="3">
    <source>
        <dbReference type="Proteomes" id="UP001145742"/>
    </source>
</evidence>
<protein>
    <recommendedName>
        <fullName evidence="1">Endonuclease/exonuclease/phosphatase domain-containing protein</fullName>
    </recommendedName>
</protein>
<reference evidence="2" key="1">
    <citation type="submission" date="2019-10" db="EMBL/GenBank/DDBJ databases">
        <authorList>
            <person name="Soares A.E.R."/>
            <person name="Aleixo A."/>
            <person name="Schneider P."/>
            <person name="Miyaki C.Y."/>
            <person name="Schneider M.P."/>
            <person name="Mello C."/>
            <person name="Vasconcelos A.T.R."/>
        </authorList>
    </citation>
    <scope>NUCLEOTIDE SEQUENCE</scope>
    <source>
        <tissue evidence="2">Muscle</tissue>
    </source>
</reference>